<organism evidence="1 2">
    <name type="scientific">Linderina macrospora</name>
    <dbReference type="NCBI Taxonomy" id="4868"/>
    <lineage>
        <taxon>Eukaryota</taxon>
        <taxon>Fungi</taxon>
        <taxon>Fungi incertae sedis</taxon>
        <taxon>Zoopagomycota</taxon>
        <taxon>Kickxellomycotina</taxon>
        <taxon>Kickxellomycetes</taxon>
        <taxon>Kickxellales</taxon>
        <taxon>Kickxellaceae</taxon>
        <taxon>Linderina</taxon>
    </lineage>
</organism>
<reference evidence="1" key="1">
    <citation type="submission" date="2022-07" db="EMBL/GenBank/DDBJ databases">
        <title>Phylogenomic reconstructions and comparative analyses of Kickxellomycotina fungi.</title>
        <authorList>
            <person name="Reynolds N.K."/>
            <person name="Stajich J.E."/>
            <person name="Barry K."/>
            <person name="Grigoriev I.V."/>
            <person name="Crous P."/>
            <person name="Smith M.E."/>
        </authorList>
    </citation>
    <scope>NUCLEOTIDE SEQUENCE</scope>
    <source>
        <strain evidence="1">NRRL 5244</strain>
    </source>
</reference>
<keyword evidence="2" id="KW-1185">Reference proteome</keyword>
<name>A0ACC1JA33_9FUNG</name>
<gene>
    <name evidence="1" type="ORF">FBU59_002880</name>
</gene>
<evidence type="ECO:0000313" key="2">
    <source>
        <dbReference type="Proteomes" id="UP001150603"/>
    </source>
</evidence>
<dbReference type="EMBL" id="JANBPW010001684">
    <property type="protein sequence ID" value="KAJ1943533.1"/>
    <property type="molecule type" value="Genomic_DNA"/>
</dbReference>
<sequence>MLKIKSLLLTLALACIALISLTAYNYRNEFQNRDITNLANERDASVDNNSGFFPNLFGGSGSDGFDSLWAGDSHVVMGKLGNETLRAQLGRRTWYLLHVMASRYPTEPTKDEVSAMKNFLFLMSRLYPCGDCAHHFQQHLKKHPPVASSRDELEQYLCSMHNTVNKVLKKPIFDCATVHDNYDCGCGPDNVRYKPDGAKS</sequence>
<comment type="caution">
    <text evidence="1">The sequence shown here is derived from an EMBL/GenBank/DDBJ whole genome shotgun (WGS) entry which is preliminary data.</text>
</comment>
<dbReference type="Proteomes" id="UP001150603">
    <property type="component" value="Unassembled WGS sequence"/>
</dbReference>
<protein>
    <submittedName>
        <fullName evidence="1">Uncharacterized protein</fullName>
    </submittedName>
</protein>
<evidence type="ECO:0000313" key="1">
    <source>
        <dbReference type="EMBL" id="KAJ1943533.1"/>
    </source>
</evidence>
<proteinExistence type="predicted"/>
<accession>A0ACC1JA33</accession>